<protein>
    <submittedName>
        <fullName evidence="1">Uncharacterized protein</fullName>
    </submittedName>
</protein>
<sequence>MHKNRGEGLVEKRDLPTQKDFVEGLRKKTDISTVVGLTNIRKTTVEHWFRYDDSGFSYPSVEDWEKVLKFYPSLFPQLVEVYYESDAIEKSLQGRNKRTVWSINTKPCKEAHFAVFPPELVK</sequence>
<evidence type="ECO:0000313" key="1">
    <source>
        <dbReference type="EMBL" id="GAH00704.1"/>
    </source>
</evidence>
<name>X1D6I1_9ZZZZ</name>
<reference evidence="1" key="1">
    <citation type="journal article" date="2014" name="Front. Microbiol.">
        <title>High frequency of phylogenetically diverse reductive dehalogenase-homologous genes in deep subseafloor sedimentary metagenomes.</title>
        <authorList>
            <person name="Kawai M."/>
            <person name="Futagami T."/>
            <person name="Toyoda A."/>
            <person name="Takaki Y."/>
            <person name="Nishi S."/>
            <person name="Hori S."/>
            <person name="Arai W."/>
            <person name="Tsubouchi T."/>
            <person name="Morono Y."/>
            <person name="Uchiyama I."/>
            <person name="Ito T."/>
            <person name="Fujiyama A."/>
            <person name="Inagaki F."/>
            <person name="Takami H."/>
        </authorList>
    </citation>
    <scope>NUCLEOTIDE SEQUENCE</scope>
    <source>
        <strain evidence="1">Expedition CK06-06</strain>
    </source>
</reference>
<proteinExistence type="predicted"/>
<dbReference type="Gene3D" id="3.40.50.150">
    <property type="entry name" value="Vaccinia Virus protein VP39"/>
    <property type="match status" value="1"/>
</dbReference>
<dbReference type="InterPro" id="IPR029063">
    <property type="entry name" value="SAM-dependent_MTases_sf"/>
</dbReference>
<dbReference type="EMBL" id="BART01024109">
    <property type="protein sequence ID" value="GAH00704.1"/>
    <property type="molecule type" value="Genomic_DNA"/>
</dbReference>
<accession>X1D6I1</accession>
<gene>
    <name evidence="1" type="ORF">S01H4_43666</name>
</gene>
<comment type="caution">
    <text evidence="1">The sequence shown here is derived from an EMBL/GenBank/DDBJ whole genome shotgun (WGS) entry which is preliminary data.</text>
</comment>
<feature type="non-terminal residue" evidence="1">
    <location>
        <position position="122"/>
    </location>
</feature>
<dbReference type="AlphaFoldDB" id="X1D6I1"/>
<organism evidence="1">
    <name type="scientific">marine sediment metagenome</name>
    <dbReference type="NCBI Taxonomy" id="412755"/>
    <lineage>
        <taxon>unclassified sequences</taxon>
        <taxon>metagenomes</taxon>
        <taxon>ecological metagenomes</taxon>
    </lineage>
</organism>